<comment type="similarity">
    <text evidence="1 5">Belongs to the aldehyde dehydrogenase family.</text>
</comment>
<feature type="active site" evidence="4">
    <location>
        <position position="287"/>
    </location>
</feature>
<dbReference type="FunFam" id="3.40.309.10:FF:000012">
    <property type="entry name" value="Betaine aldehyde dehydrogenase"/>
    <property type="match status" value="1"/>
</dbReference>
<dbReference type="InterPro" id="IPR016162">
    <property type="entry name" value="Ald_DH_N"/>
</dbReference>
<dbReference type="InterPro" id="IPR012394">
    <property type="entry name" value="Aldehyde_DH_NAD(P)"/>
</dbReference>
<dbReference type="CDD" id="cd07109">
    <property type="entry name" value="ALDH_AAS00426"/>
    <property type="match status" value="1"/>
</dbReference>
<dbReference type="EMBL" id="FTNR01000001">
    <property type="protein sequence ID" value="SIR57533.1"/>
    <property type="molecule type" value="Genomic_DNA"/>
</dbReference>
<dbReference type="Gene3D" id="3.40.309.10">
    <property type="entry name" value="Aldehyde Dehydrogenase, Chain A, domain 2"/>
    <property type="match status" value="1"/>
</dbReference>
<evidence type="ECO:0000259" key="6">
    <source>
        <dbReference type="Pfam" id="PF00171"/>
    </source>
</evidence>
<dbReference type="GO" id="GO:0006081">
    <property type="term" value="P:aldehyde metabolic process"/>
    <property type="evidence" value="ECO:0007669"/>
    <property type="project" value="InterPro"/>
</dbReference>
<evidence type="ECO:0000313" key="8">
    <source>
        <dbReference type="Proteomes" id="UP000185936"/>
    </source>
</evidence>
<evidence type="ECO:0000313" key="7">
    <source>
        <dbReference type="EMBL" id="SIR57533.1"/>
    </source>
</evidence>
<dbReference type="FunFam" id="3.40.605.10:FF:000007">
    <property type="entry name" value="NAD/NADP-dependent betaine aldehyde dehydrogenase"/>
    <property type="match status" value="1"/>
</dbReference>
<dbReference type="Gene3D" id="3.40.605.10">
    <property type="entry name" value="Aldehyde Dehydrogenase, Chain A, domain 1"/>
    <property type="match status" value="1"/>
</dbReference>
<accession>A0A1N7C256</accession>
<dbReference type="STRING" id="308853.SAMN05421752_10163"/>
<keyword evidence="8" id="KW-1185">Reference proteome</keyword>
<dbReference type="FunFam" id="3.40.605.10:FF:000026">
    <property type="entry name" value="Aldehyde dehydrogenase, putative"/>
    <property type="match status" value="1"/>
</dbReference>
<dbReference type="PROSITE" id="PS00687">
    <property type="entry name" value="ALDEHYDE_DEHYDR_GLU"/>
    <property type="match status" value="1"/>
</dbReference>
<keyword evidence="3 5" id="KW-0560">Oxidoreductase</keyword>
<evidence type="ECO:0000256" key="4">
    <source>
        <dbReference type="PROSITE-ProRule" id="PRU10007"/>
    </source>
</evidence>
<dbReference type="Proteomes" id="UP000185936">
    <property type="component" value="Unassembled WGS sequence"/>
</dbReference>
<evidence type="ECO:0000256" key="1">
    <source>
        <dbReference type="ARBA" id="ARBA00009986"/>
    </source>
</evidence>
<dbReference type="PANTHER" id="PTHR11699">
    <property type="entry name" value="ALDEHYDE DEHYDROGENASE-RELATED"/>
    <property type="match status" value="1"/>
</dbReference>
<dbReference type="InterPro" id="IPR016160">
    <property type="entry name" value="Ald_DH_CS_CYS"/>
</dbReference>
<dbReference type="InterPro" id="IPR015590">
    <property type="entry name" value="Aldehyde_DH_dom"/>
</dbReference>
<dbReference type="Pfam" id="PF00171">
    <property type="entry name" value="Aldedh"/>
    <property type="match status" value="1"/>
</dbReference>
<protein>
    <submittedName>
        <fullName evidence="7">Aldehyde dehydrogenase (NAD+)</fullName>
    </submittedName>
</protein>
<evidence type="ECO:0000256" key="5">
    <source>
        <dbReference type="RuleBase" id="RU003345"/>
    </source>
</evidence>
<reference evidence="8" key="1">
    <citation type="submission" date="2017-01" db="EMBL/GenBank/DDBJ databases">
        <authorList>
            <person name="Varghese N."/>
            <person name="Submissions S."/>
        </authorList>
    </citation>
    <scope>NUCLEOTIDE SEQUENCE [LARGE SCALE GENOMIC DNA]</scope>
    <source>
        <strain evidence="8">type strain: HArc-</strain>
    </source>
</reference>
<evidence type="ECO:0000256" key="3">
    <source>
        <dbReference type="ARBA" id="ARBA00023002"/>
    </source>
</evidence>
<sequence length="518" mass="54646">MSSKSQYLYLKQSPWAGYSGVASKPSVLRCAAASARMTMDLNGHYQLHIDGESVPASTDDALVTNDPATGEPIARFATATTADVDRAVDAAREALSAWRSKTPVERGQILQTVATQIRANADDLARIESRDQGKPLTQAQSDVEDAVRYFEYYAGAADKLEGKSVPRGDETLDMTVREPYGVSGQIIPWNFPLSITARGVAPALAAGNTVVVKPAPTTPLSALHLAALCRDAGVPDGVVNVVTGGTEPGVALTSHDGVDQLTFTGSVPTGRAVMKAAAETITPVTLELGGKNPAIVMPDADLDEAAFWIATGIFTNAGQICSAADRALVHESIYDEFVELLVDHAASYELGPGTDDPDMGPLNHAEHFETVVDYIETGLEEGATLETGGEPLDGDGHFVPPTVFSDVEPEMQIAQEEIFGPVLAVIPFADRAEAIEIANGVEFGLTGGVFSRDVAQALGMARDIDAGGVYVNEWFGGSIETPFGGMKQSGIGREKGLEALDSYLQTKNIAVNLDEDGH</sequence>
<dbReference type="AlphaFoldDB" id="A0A1N7C256"/>
<dbReference type="InterPro" id="IPR016161">
    <property type="entry name" value="Ald_DH/histidinol_DH"/>
</dbReference>
<proteinExistence type="inferred from homology"/>
<dbReference type="PROSITE" id="PS00070">
    <property type="entry name" value="ALDEHYDE_DEHYDR_CYS"/>
    <property type="match status" value="1"/>
</dbReference>
<dbReference type="SUPFAM" id="SSF53720">
    <property type="entry name" value="ALDH-like"/>
    <property type="match status" value="1"/>
</dbReference>
<feature type="domain" description="Aldehyde dehydrogenase" evidence="6">
    <location>
        <begin position="60"/>
        <end position="509"/>
    </location>
</feature>
<dbReference type="InterPro" id="IPR016163">
    <property type="entry name" value="Ald_DH_C"/>
</dbReference>
<comment type="subunit">
    <text evidence="2">Homotetramer.</text>
</comment>
<name>A0A1N7C256_9EURY</name>
<dbReference type="PIRSF" id="PIRSF036492">
    <property type="entry name" value="ALDH"/>
    <property type="match status" value="1"/>
</dbReference>
<evidence type="ECO:0000256" key="2">
    <source>
        <dbReference type="ARBA" id="ARBA00011881"/>
    </source>
</evidence>
<gene>
    <name evidence="7" type="ORF">SAMN05421752_10163</name>
</gene>
<dbReference type="InterPro" id="IPR029510">
    <property type="entry name" value="Ald_DH_CS_GLU"/>
</dbReference>
<organism evidence="7 8">
    <name type="scientific">Natronorubrum thiooxidans</name>
    <dbReference type="NCBI Taxonomy" id="308853"/>
    <lineage>
        <taxon>Archaea</taxon>
        <taxon>Methanobacteriati</taxon>
        <taxon>Methanobacteriota</taxon>
        <taxon>Stenosarchaea group</taxon>
        <taxon>Halobacteria</taxon>
        <taxon>Halobacteriales</taxon>
        <taxon>Natrialbaceae</taxon>
        <taxon>Natronorubrum</taxon>
    </lineage>
</organism>
<dbReference type="GO" id="GO:0016620">
    <property type="term" value="F:oxidoreductase activity, acting on the aldehyde or oxo group of donors, NAD or NADP as acceptor"/>
    <property type="evidence" value="ECO:0007669"/>
    <property type="project" value="InterPro"/>
</dbReference>